<evidence type="ECO:0000313" key="1">
    <source>
        <dbReference type="EMBL" id="EER02512.1"/>
    </source>
</evidence>
<reference evidence="1 2" key="1">
    <citation type="submission" date="2008-07" db="EMBL/GenBank/DDBJ databases">
        <authorList>
            <person name="El-Sayed N."/>
            <person name="Caler E."/>
            <person name="Inman J."/>
            <person name="Amedeo P."/>
            <person name="Hass B."/>
            <person name="Wortman J."/>
        </authorList>
    </citation>
    <scope>NUCLEOTIDE SEQUENCE [LARGE SCALE GENOMIC DNA]</scope>
    <source>
        <strain evidence="2">ATCC 50983 / TXsc</strain>
    </source>
</reference>
<protein>
    <submittedName>
        <fullName evidence="1">Uncharacterized protein</fullName>
    </submittedName>
</protein>
<dbReference type="RefSeq" id="XP_002769794.1">
    <property type="nucleotide sequence ID" value="XM_002769748.1"/>
</dbReference>
<dbReference type="EMBL" id="GG683102">
    <property type="protein sequence ID" value="EER02512.1"/>
    <property type="molecule type" value="Genomic_DNA"/>
</dbReference>
<dbReference type="Proteomes" id="UP000007800">
    <property type="component" value="Unassembled WGS sequence"/>
</dbReference>
<keyword evidence="2" id="KW-1185">Reference proteome</keyword>
<gene>
    <name evidence="1" type="ORF">Pmar_PMAR004877</name>
</gene>
<sequence length="158" mass="17189">MKAQGMTRDGPHGKIVVFAASLSINAGACFSIGLSRAGDSEEPPFPRGCMDLLSNVPAKAGGPQAGREYRYLHVGIDCDFVQENLEEEETAALLDELVNLRHTLDHIVRAGLIEITTASRVGAREIVDKIREVQLSVLSNWDMPASSHRAWHGLNLTL</sequence>
<proteinExistence type="predicted"/>
<organism evidence="2">
    <name type="scientific">Perkinsus marinus (strain ATCC 50983 / TXsc)</name>
    <dbReference type="NCBI Taxonomy" id="423536"/>
    <lineage>
        <taxon>Eukaryota</taxon>
        <taxon>Sar</taxon>
        <taxon>Alveolata</taxon>
        <taxon>Perkinsozoa</taxon>
        <taxon>Perkinsea</taxon>
        <taxon>Perkinsida</taxon>
        <taxon>Perkinsidae</taxon>
        <taxon>Perkinsus</taxon>
    </lineage>
</organism>
<dbReference type="InParanoid" id="C5LL95"/>
<evidence type="ECO:0000313" key="2">
    <source>
        <dbReference type="Proteomes" id="UP000007800"/>
    </source>
</evidence>
<dbReference type="AlphaFoldDB" id="C5LL95"/>
<dbReference type="GeneID" id="9047534"/>
<name>C5LL95_PERM5</name>
<accession>C5LL95</accession>
<dbReference type="OrthoDB" id="10395917at2759"/>